<keyword evidence="2" id="KW-1185">Reference proteome</keyword>
<accession>A0A9N9Z839</accession>
<dbReference type="InterPro" id="IPR036208">
    <property type="entry name" value="VHL_sf"/>
</dbReference>
<gene>
    <name evidence="1" type="ORF">CSOL1703_00016110</name>
</gene>
<proteinExistence type="predicted"/>
<comment type="caution">
    <text evidence="1">The sequence shown here is derived from an EMBL/GenBank/DDBJ whole genome shotgun (WGS) entry which is preliminary data.</text>
</comment>
<protein>
    <submittedName>
        <fullName evidence="1">Uncharacterized protein</fullName>
    </submittedName>
</protein>
<organism evidence="1 2">
    <name type="scientific">Clonostachys solani</name>
    <dbReference type="NCBI Taxonomy" id="160281"/>
    <lineage>
        <taxon>Eukaryota</taxon>
        <taxon>Fungi</taxon>
        <taxon>Dikarya</taxon>
        <taxon>Ascomycota</taxon>
        <taxon>Pezizomycotina</taxon>
        <taxon>Sordariomycetes</taxon>
        <taxon>Hypocreomycetidae</taxon>
        <taxon>Hypocreales</taxon>
        <taxon>Bionectriaceae</taxon>
        <taxon>Clonostachys</taxon>
    </lineage>
</organism>
<sequence length="310" mass="35026">MGPTVAERCFAEKFVAPHWLPGGQAFWYRRQISDDKYRFIYVEIQSKNIRPAFDHEALAVALAEHVQKQIKIDPEALPFSWIELEDSHVRFRFGEQIWHFGSGKGLSKCSGTFTQGNLTLMRRQEPSADTAASRPVTVTFINNTRSRLFLNDVNHKGSVKPHTSISQGKTLFEKTYSGVSWRLEDAVSRQLRGVYRVPDKVHDTVIVDEVDVDEYLGKEGENPIGALLGKGDVAPAQEHQDDGGFVQLSEEDINTTPQISVRDGKLWLRDEQGIESQLIEANSSEESHCSDEILYLCPNKAFAVAWCFQQ</sequence>
<evidence type="ECO:0000313" key="2">
    <source>
        <dbReference type="Proteomes" id="UP000775872"/>
    </source>
</evidence>
<dbReference type="Proteomes" id="UP000775872">
    <property type="component" value="Unassembled WGS sequence"/>
</dbReference>
<dbReference type="AlphaFoldDB" id="A0A9N9Z839"/>
<dbReference type="OrthoDB" id="16520at2759"/>
<dbReference type="EMBL" id="CABFOC020000039">
    <property type="protein sequence ID" value="CAH0051212.1"/>
    <property type="molecule type" value="Genomic_DNA"/>
</dbReference>
<reference evidence="1" key="1">
    <citation type="submission" date="2021-10" db="EMBL/GenBank/DDBJ databases">
        <authorList>
            <person name="Piombo E."/>
        </authorList>
    </citation>
    <scope>NUCLEOTIDE SEQUENCE</scope>
</reference>
<name>A0A9N9Z839_9HYPO</name>
<dbReference type="SUPFAM" id="SSF49468">
    <property type="entry name" value="VHL"/>
    <property type="match status" value="1"/>
</dbReference>
<evidence type="ECO:0000313" key="1">
    <source>
        <dbReference type="EMBL" id="CAH0051212.1"/>
    </source>
</evidence>